<feature type="chain" id="PRO_5020551227" evidence="1">
    <location>
        <begin position="22"/>
        <end position="149"/>
    </location>
</feature>
<name>A0A4P7P1X9_9GAMM</name>
<evidence type="ECO:0000313" key="2">
    <source>
        <dbReference type="EMBL" id="QBZ84151.1"/>
    </source>
</evidence>
<evidence type="ECO:0000313" key="3">
    <source>
        <dbReference type="Proteomes" id="UP000296201"/>
    </source>
</evidence>
<dbReference type="Proteomes" id="UP000296201">
    <property type="component" value="Chromosome"/>
</dbReference>
<feature type="signal peptide" evidence="1">
    <location>
        <begin position="1"/>
        <end position="21"/>
    </location>
</feature>
<keyword evidence="1" id="KW-0732">Signal</keyword>
<sequence precursor="true">MFKRFFLIIFISQTLASTAWGGVSMSDFTHIEKTKMQIMHQVMNINPETMQFNANKTISAVGHSMSADTNVSAMGCSNCDDSQCHNLLCYSIHAAPIYHFSTLSQWQSQLNSQTDYPTLTIAVSDYAVKPETPPPSLLTRQFYPLESLQ</sequence>
<evidence type="ECO:0000256" key="1">
    <source>
        <dbReference type="SAM" id="SignalP"/>
    </source>
</evidence>
<gene>
    <name evidence="2" type="ORF">GHNINEIG_02226</name>
</gene>
<accession>A0A4P7P1X9</accession>
<dbReference type="EMBL" id="CP032096">
    <property type="protein sequence ID" value="QBZ84151.1"/>
    <property type="molecule type" value="Genomic_DNA"/>
</dbReference>
<protein>
    <submittedName>
        <fullName evidence="2">Uncharacterized protein</fullName>
    </submittedName>
</protein>
<keyword evidence="3" id="KW-1185">Reference proteome</keyword>
<dbReference type="AlphaFoldDB" id="A0A4P7P1X9"/>
<proteinExistence type="predicted"/>
<reference evidence="2 3" key="1">
    <citation type="submission" date="2018-08" db="EMBL/GenBank/DDBJ databases">
        <title>Horizontal acquisition of hydrogen conversion ability and other habitat adaptations in Hydrogenovibrio crunogenus strains.</title>
        <authorList>
            <person name="Gonnella G."/>
            <person name="Adam N."/>
            <person name="Perner M."/>
        </authorList>
    </citation>
    <scope>NUCLEOTIDE SEQUENCE [LARGE SCALE GENOMIC DNA]</scope>
    <source>
        <strain evidence="2 3">SP-41</strain>
    </source>
</reference>
<organism evidence="2 3">
    <name type="scientific">Hydrogenovibrio crunogenus</name>
    <dbReference type="NCBI Taxonomy" id="39765"/>
    <lineage>
        <taxon>Bacteria</taxon>
        <taxon>Pseudomonadati</taxon>
        <taxon>Pseudomonadota</taxon>
        <taxon>Gammaproteobacteria</taxon>
        <taxon>Thiotrichales</taxon>
        <taxon>Piscirickettsiaceae</taxon>
        <taxon>Hydrogenovibrio</taxon>
    </lineage>
</organism>
<dbReference type="OrthoDB" id="5612498at2"/>